<dbReference type="SUPFAM" id="SSF57850">
    <property type="entry name" value="RING/U-box"/>
    <property type="match status" value="1"/>
</dbReference>
<organism evidence="4 5">
    <name type="scientific">Vanilla planifolia</name>
    <name type="common">Vanilla</name>
    <dbReference type="NCBI Taxonomy" id="51239"/>
    <lineage>
        <taxon>Eukaryota</taxon>
        <taxon>Viridiplantae</taxon>
        <taxon>Streptophyta</taxon>
        <taxon>Embryophyta</taxon>
        <taxon>Tracheophyta</taxon>
        <taxon>Spermatophyta</taxon>
        <taxon>Magnoliopsida</taxon>
        <taxon>Liliopsida</taxon>
        <taxon>Asparagales</taxon>
        <taxon>Orchidaceae</taxon>
        <taxon>Vanilloideae</taxon>
        <taxon>Vanilleae</taxon>
        <taxon>Vanilla</taxon>
    </lineage>
</organism>
<dbReference type="PANTHER" id="PTHR46719">
    <property type="entry name" value="TRANSCRIPTION FACTOR C2H2 FAMILY-RELATED"/>
    <property type="match status" value="1"/>
</dbReference>
<keyword evidence="1" id="KW-0863">Zinc-finger</keyword>
<sequence length="168" mass="18563">MDSGSTSLPTAPSTAVLGRDKFGNFMYCIGISVAILLLLLFTIILVSCLCIRAHRREPDDGDDEDDDDVERGLADSTLKSWPTVTYSEARRRDRLRAFGGCCSVCLADYGNGGEELRLMPDCGHLFHARCVDEWLRRKPTCPVCRSSPVPSPMPTPLLHPALLSAWQH</sequence>
<dbReference type="InterPro" id="IPR045899">
    <property type="entry name" value="ATL71-like"/>
</dbReference>
<comment type="caution">
    <text evidence="4">The sequence shown here is derived from an EMBL/GenBank/DDBJ whole genome shotgun (WGS) entry which is preliminary data.</text>
</comment>
<dbReference type="Gene3D" id="3.30.40.10">
    <property type="entry name" value="Zinc/RING finger domain, C3HC4 (zinc finger)"/>
    <property type="match status" value="1"/>
</dbReference>
<keyword evidence="2" id="KW-0812">Transmembrane</keyword>
<evidence type="ECO:0000256" key="2">
    <source>
        <dbReference type="SAM" id="Phobius"/>
    </source>
</evidence>
<feature type="domain" description="RING-type" evidence="3">
    <location>
        <begin position="102"/>
        <end position="145"/>
    </location>
</feature>
<dbReference type="AlphaFoldDB" id="A0A835V0F4"/>
<dbReference type="InterPro" id="IPR001841">
    <property type="entry name" value="Znf_RING"/>
</dbReference>
<evidence type="ECO:0000313" key="4">
    <source>
        <dbReference type="EMBL" id="KAG0482709.1"/>
    </source>
</evidence>
<evidence type="ECO:0000256" key="1">
    <source>
        <dbReference type="PROSITE-ProRule" id="PRU00175"/>
    </source>
</evidence>
<dbReference type="SMART" id="SM00184">
    <property type="entry name" value="RING"/>
    <property type="match status" value="1"/>
</dbReference>
<dbReference type="PANTHER" id="PTHR46719:SF7">
    <property type="entry name" value="RING-H2 FINGER PROTEIN ATL71-RELATED"/>
    <property type="match status" value="1"/>
</dbReference>
<keyword evidence="1" id="KW-0862">Zinc</keyword>
<dbReference type="InterPro" id="IPR013083">
    <property type="entry name" value="Znf_RING/FYVE/PHD"/>
</dbReference>
<dbReference type="EMBL" id="JADCNM010000005">
    <property type="protein sequence ID" value="KAG0482709.1"/>
    <property type="molecule type" value="Genomic_DNA"/>
</dbReference>
<keyword evidence="2" id="KW-0472">Membrane</keyword>
<dbReference type="PROSITE" id="PS50089">
    <property type="entry name" value="ZF_RING_2"/>
    <property type="match status" value="1"/>
</dbReference>
<dbReference type="Proteomes" id="UP000639772">
    <property type="component" value="Unassembled WGS sequence"/>
</dbReference>
<reference evidence="4 5" key="1">
    <citation type="journal article" date="2020" name="Nat. Food">
        <title>A phased Vanilla planifolia genome enables genetic improvement of flavour and production.</title>
        <authorList>
            <person name="Hasing T."/>
            <person name="Tang H."/>
            <person name="Brym M."/>
            <person name="Khazi F."/>
            <person name="Huang T."/>
            <person name="Chambers A.H."/>
        </authorList>
    </citation>
    <scope>NUCLEOTIDE SEQUENCE [LARGE SCALE GENOMIC DNA]</scope>
    <source>
        <tissue evidence="4">Leaf</tissue>
    </source>
</reference>
<name>A0A835V0F4_VANPL</name>
<evidence type="ECO:0000313" key="5">
    <source>
        <dbReference type="Proteomes" id="UP000639772"/>
    </source>
</evidence>
<feature type="transmembrane region" description="Helical" evidence="2">
    <location>
        <begin position="24"/>
        <end position="51"/>
    </location>
</feature>
<dbReference type="GO" id="GO:0008270">
    <property type="term" value="F:zinc ion binding"/>
    <property type="evidence" value="ECO:0007669"/>
    <property type="project" value="UniProtKB-KW"/>
</dbReference>
<dbReference type="Pfam" id="PF13639">
    <property type="entry name" value="zf-RING_2"/>
    <property type="match status" value="1"/>
</dbReference>
<keyword evidence="2" id="KW-1133">Transmembrane helix</keyword>
<protein>
    <recommendedName>
        <fullName evidence="3">RING-type domain-containing protein</fullName>
    </recommendedName>
</protein>
<gene>
    <name evidence="4" type="ORF">HPP92_010793</name>
</gene>
<accession>A0A835V0F4</accession>
<proteinExistence type="predicted"/>
<dbReference type="OrthoDB" id="678282at2759"/>
<keyword evidence="1" id="KW-0479">Metal-binding</keyword>
<evidence type="ECO:0000259" key="3">
    <source>
        <dbReference type="PROSITE" id="PS50089"/>
    </source>
</evidence>